<reference evidence="6" key="1">
    <citation type="submission" date="2021-09" db="EMBL/GenBank/DDBJ databases">
        <authorList>
            <consortium name="AG Swart"/>
            <person name="Singh M."/>
            <person name="Singh A."/>
            <person name="Seah K."/>
            <person name="Emmerich C."/>
        </authorList>
    </citation>
    <scope>NUCLEOTIDE SEQUENCE</scope>
    <source>
        <strain evidence="6">ATCC30299</strain>
    </source>
</reference>
<dbReference type="Proteomes" id="UP001162131">
    <property type="component" value="Unassembled WGS sequence"/>
</dbReference>
<dbReference type="GO" id="GO:0051500">
    <property type="term" value="F:D-tyrosyl-tRNA(Tyr) deacylase activity"/>
    <property type="evidence" value="ECO:0007669"/>
    <property type="project" value="TreeGrafter"/>
</dbReference>
<dbReference type="GO" id="GO:0005737">
    <property type="term" value="C:cytoplasm"/>
    <property type="evidence" value="ECO:0007669"/>
    <property type="project" value="UniProtKB-SubCell"/>
</dbReference>
<dbReference type="EC" id="3.1.1.96" evidence="2 5"/>
<keyword evidence="5" id="KW-0820">tRNA-binding</keyword>
<comment type="caution">
    <text evidence="6">The sequence shown here is derived from an EMBL/GenBank/DDBJ whole genome shotgun (WGS) entry which is preliminary data.</text>
</comment>
<evidence type="ECO:0000256" key="4">
    <source>
        <dbReference type="ARBA" id="ARBA00048018"/>
    </source>
</evidence>
<dbReference type="Pfam" id="PF02580">
    <property type="entry name" value="Tyr_Deacylase"/>
    <property type="match status" value="1"/>
</dbReference>
<keyword evidence="5" id="KW-0963">Cytoplasm</keyword>
<evidence type="ECO:0000256" key="2">
    <source>
        <dbReference type="ARBA" id="ARBA00013056"/>
    </source>
</evidence>
<comment type="similarity">
    <text evidence="1 5">Belongs to the DTD family.</text>
</comment>
<evidence type="ECO:0000256" key="3">
    <source>
        <dbReference type="ARBA" id="ARBA00047676"/>
    </source>
</evidence>
<dbReference type="Gene3D" id="3.50.80.10">
    <property type="entry name" value="D-tyrosyl-tRNA(Tyr) deacylase"/>
    <property type="match status" value="1"/>
</dbReference>
<dbReference type="InterPro" id="IPR023509">
    <property type="entry name" value="DTD-like_sf"/>
</dbReference>
<dbReference type="GO" id="GO:0000049">
    <property type="term" value="F:tRNA binding"/>
    <property type="evidence" value="ECO:0007669"/>
    <property type="project" value="UniProtKB-KW"/>
</dbReference>
<dbReference type="NCBIfam" id="TIGR00256">
    <property type="entry name" value="D-aminoacyl-tRNA deacylase"/>
    <property type="match status" value="1"/>
</dbReference>
<dbReference type="InterPro" id="IPR003732">
    <property type="entry name" value="Daa-tRNA_deacyls_DTD"/>
</dbReference>
<keyword evidence="5" id="KW-0694">RNA-binding</keyword>
<name>A0AAU9JL30_9CILI</name>
<dbReference type="AlphaFoldDB" id="A0AAU9JL30"/>
<dbReference type="PANTHER" id="PTHR10472:SF5">
    <property type="entry name" value="D-AMINOACYL-TRNA DEACYLASE 1"/>
    <property type="match status" value="1"/>
</dbReference>
<evidence type="ECO:0000256" key="1">
    <source>
        <dbReference type="ARBA" id="ARBA00009673"/>
    </source>
</evidence>
<comment type="catalytic activity">
    <reaction evidence="4">
        <text>a D-aminoacyl-tRNA + H2O = a tRNA + a D-alpha-amino acid + H(+)</text>
        <dbReference type="Rhea" id="RHEA:13953"/>
        <dbReference type="Rhea" id="RHEA-COMP:10123"/>
        <dbReference type="Rhea" id="RHEA-COMP:10124"/>
        <dbReference type="ChEBI" id="CHEBI:15377"/>
        <dbReference type="ChEBI" id="CHEBI:15378"/>
        <dbReference type="ChEBI" id="CHEBI:59871"/>
        <dbReference type="ChEBI" id="CHEBI:78442"/>
        <dbReference type="ChEBI" id="CHEBI:79333"/>
        <dbReference type="EC" id="3.1.1.96"/>
    </reaction>
</comment>
<gene>
    <name evidence="6" type="ORF">BSTOLATCC_MIC41942</name>
</gene>
<dbReference type="PANTHER" id="PTHR10472">
    <property type="entry name" value="D-TYROSYL-TRNA TYR DEACYLASE"/>
    <property type="match status" value="1"/>
</dbReference>
<evidence type="ECO:0000256" key="5">
    <source>
        <dbReference type="RuleBase" id="RU003470"/>
    </source>
</evidence>
<proteinExistence type="inferred from homology"/>
<sequence length="151" mass="16909">MRLVIQRVLSGSVTSEGVVTGAIGPGIMVLLGISRDDTEEITRQMARKLLNIRIWADGDKAWTLNVMQKNYEVLVVSQFTLYAVMKGNRPDFHNAMANEDARNLYELFVQELRNVYGPEKIQTGAFGQYMNISLLNDGPVTINIESKSNSQ</sequence>
<evidence type="ECO:0000313" key="6">
    <source>
        <dbReference type="EMBL" id="CAG9326668.1"/>
    </source>
</evidence>
<keyword evidence="7" id="KW-1185">Reference proteome</keyword>
<comment type="catalytic activity">
    <reaction evidence="3">
        <text>glycyl-tRNA(Ala) + H2O = tRNA(Ala) + glycine + H(+)</text>
        <dbReference type="Rhea" id="RHEA:53744"/>
        <dbReference type="Rhea" id="RHEA-COMP:9657"/>
        <dbReference type="Rhea" id="RHEA-COMP:13640"/>
        <dbReference type="ChEBI" id="CHEBI:15377"/>
        <dbReference type="ChEBI" id="CHEBI:15378"/>
        <dbReference type="ChEBI" id="CHEBI:57305"/>
        <dbReference type="ChEBI" id="CHEBI:78442"/>
        <dbReference type="ChEBI" id="CHEBI:78522"/>
        <dbReference type="EC" id="3.1.1.96"/>
    </reaction>
</comment>
<protein>
    <recommendedName>
        <fullName evidence="2 5">D-aminoacyl-tRNA deacylase</fullName>
        <ecNumber evidence="2 5">3.1.1.96</ecNumber>
    </recommendedName>
</protein>
<dbReference type="EMBL" id="CAJZBQ010000041">
    <property type="protein sequence ID" value="CAG9326668.1"/>
    <property type="molecule type" value="Genomic_DNA"/>
</dbReference>
<accession>A0AAU9JL30</accession>
<comment type="subcellular location">
    <subcellularLocation>
        <location evidence="5">Cytoplasm</location>
    </subcellularLocation>
</comment>
<evidence type="ECO:0000313" key="7">
    <source>
        <dbReference type="Proteomes" id="UP001162131"/>
    </source>
</evidence>
<keyword evidence="5" id="KW-0378">Hydrolase</keyword>
<dbReference type="FunFam" id="3.50.80.10:FF:000001">
    <property type="entry name" value="D-aminoacyl-tRNA deacylase"/>
    <property type="match status" value="1"/>
</dbReference>
<organism evidence="6 7">
    <name type="scientific">Blepharisma stoltei</name>
    <dbReference type="NCBI Taxonomy" id="1481888"/>
    <lineage>
        <taxon>Eukaryota</taxon>
        <taxon>Sar</taxon>
        <taxon>Alveolata</taxon>
        <taxon>Ciliophora</taxon>
        <taxon>Postciliodesmatophora</taxon>
        <taxon>Heterotrichea</taxon>
        <taxon>Heterotrichida</taxon>
        <taxon>Blepharismidae</taxon>
        <taxon>Blepharisma</taxon>
    </lineage>
</organism>
<dbReference type="SUPFAM" id="SSF69500">
    <property type="entry name" value="DTD-like"/>
    <property type="match status" value="1"/>
</dbReference>